<keyword evidence="3" id="KW-1185">Reference proteome</keyword>
<feature type="compositionally biased region" description="Polar residues" evidence="1">
    <location>
        <begin position="299"/>
        <end position="313"/>
    </location>
</feature>
<dbReference type="Proteomes" id="UP000306050">
    <property type="component" value="Chromosome SGRAM_22"/>
</dbReference>
<feature type="compositionally biased region" description="Basic and acidic residues" evidence="1">
    <location>
        <begin position="438"/>
        <end position="451"/>
    </location>
</feature>
<protein>
    <submittedName>
        <fullName evidence="2">Uncharacterized protein</fullName>
    </submittedName>
</protein>
<organism evidence="2 3">
    <name type="scientific">Sporisorium graminicola</name>
    <dbReference type="NCBI Taxonomy" id="280036"/>
    <lineage>
        <taxon>Eukaryota</taxon>
        <taxon>Fungi</taxon>
        <taxon>Dikarya</taxon>
        <taxon>Basidiomycota</taxon>
        <taxon>Ustilaginomycotina</taxon>
        <taxon>Ustilaginomycetes</taxon>
        <taxon>Ustilaginales</taxon>
        <taxon>Ustilaginaceae</taxon>
        <taxon>Sporisorium</taxon>
    </lineage>
</organism>
<evidence type="ECO:0000313" key="3">
    <source>
        <dbReference type="Proteomes" id="UP000306050"/>
    </source>
</evidence>
<dbReference type="GeneID" id="40727000"/>
<feature type="region of interest" description="Disordered" evidence="1">
    <location>
        <begin position="39"/>
        <end position="129"/>
    </location>
</feature>
<dbReference type="KEGG" id="sgra:EX895_004105"/>
<feature type="compositionally biased region" description="Low complexity" evidence="1">
    <location>
        <begin position="258"/>
        <end position="269"/>
    </location>
</feature>
<reference evidence="2 3" key="1">
    <citation type="submission" date="2019-05" db="EMBL/GenBank/DDBJ databases">
        <title>Sporisorium graminicola CBS 10092 draft sequencing and annotation.</title>
        <authorList>
            <person name="Solano-Gonzalez S."/>
            <person name="Caddick M.X."/>
            <person name="Darby A."/>
        </authorList>
    </citation>
    <scope>NUCLEOTIDE SEQUENCE [LARGE SCALE GENOMIC DNA]</scope>
    <source>
        <strain evidence="2 3">CBS 10092</strain>
    </source>
</reference>
<dbReference type="EMBL" id="SRRM01000014">
    <property type="protein sequence ID" value="TKY87427.1"/>
    <property type="molecule type" value="Genomic_DNA"/>
</dbReference>
<sequence length="463" mass="50514">MDTTLIKMTERFEALKQFREQQTRKASIRYVGHPEYKAPELQQEAAAGKEPGAGLAPIRTKISTSRAVTPDGTPRGNGDTAGADGDISNSNTPHDFFSSHYYRDLPIRPGSHDTPEPHTPNNLPSPYVSTPGDMSPGGISTSTGAIQTPIHSERDAGFRLPANYAELVRKARLQRGLDRVQPSGWTPLASPWGSIRASPSRESMMRWNAGLPSEEGLRDLHEVSSFYHIDRAIYDHEGRKHHAPIESQFDAARPPSNKDPSSGSLSSSSSKRKASSDDPIMQSARSSRSGIVEEHALQDRTSTNLDPSTPSHTQEADANMKPPASPDIVPASQSSNPQRSVEALQLDAAEPAKKRNRPHPIQTFLQTSSNLFRFPTPKLSPISPGMDGFKPSLHVEMAASPELSPGRQTVKNAVQSLKDRMRHLSTLSSPGSTIEAFKAQRREDHRSDRLSFDPTDGPVVSAP</sequence>
<name>A0A4U7KTP2_9BASI</name>
<dbReference type="OrthoDB" id="2550042at2759"/>
<accession>A0A4U7KTP2</accession>
<feature type="compositionally biased region" description="Basic and acidic residues" evidence="1">
    <location>
        <begin position="101"/>
        <end position="116"/>
    </location>
</feature>
<proteinExistence type="predicted"/>
<evidence type="ECO:0000313" key="2">
    <source>
        <dbReference type="EMBL" id="TKY87427.1"/>
    </source>
</evidence>
<dbReference type="RefSeq" id="XP_029739412.1">
    <property type="nucleotide sequence ID" value="XM_029884702.1"/>
</dbReference>
<feature type="compositionally biased region" description="Polar residues" evidence="1">
    <location>
        <begin position="119"/>
        <end position="128"/>
    </location>
</feature>
<comment type="caution">
    <text evidence="2">The sequence shown here is derived from an EMBL/GenBank/DDBJ whole genome shotgun (WGS) entry which is preliminary data.</text>
</comment>
<dbReference type="AlphaFoldDB" id="A0A4U7KTP2"/>
<gene>
    <name evidence="2" type="ORF">EX895_004105</name>
</gene>
<evidence type="ECO:0000256" key="1">
    <source>
        <dbReference type="SAM" id="MobiDB-lite"/>
    </source>
</evidence>
<feature type="region of interest" description="Disordered" evidence="1">
    <location>
        <begin position="423"/>
        <end position="463"/>
    </location>
</feature>
<feature type="region of interest" description="Disordered" evidence="1">
    <location>
        <begin position="246"/>
        <end position="341"/>
    </location>
</feature>